<dbReference type="GO" id="GO:0019509">
    <property type="term" value="P:L-methionine salvage from methylthioadenosine"/>
    <property type="evidence" value="ECO:0007669"/>
    <property type="project" value="TreeGrafter"/>
</dbReference>
<evidence type="ECO:0000259" key="4">
    <source>
        <dbReference type="Pfam" id="PF01048"/>
    </source>
</evidence>
<comment type="caution">
    <text evidence="3">Lacks conserved residue(s) required for the propagation of feature annotation.</text>
</comment>
<dbReference type="PANTHER" id="PTHR42679">
    <property type="entry name" value="S-METHYL-5'-THIOADENOSINE PHOSPHORYLASE"/>
    <property type="match status" value="1"/>
</dbReference>
<feature type="binding site" evidence="3">
    <location>
        <begin position="50"/>
        <end position="51"/>
    </location>
    <ligand>
        <name>phosphate</name>
        <dbReference type="ChEBI" id="CHEBI:43474"/>
    </ligand>
</feature>
<dbReference type="InterPro" id="IPR000845">
    <property type="entry name" value="Nucleoside_phosphorylase_d"/>
</dbReference>
<evidence type="ECO:0000256" key="3">
    <source>
        <dbReference type="HAMAP-Rule" id="MF_01963"/>
    </source>
</evidence>
<dbReference type="Proteomes" id="UP000193303">
    <property type="component" value="Unassembled WGS sequence"/>
</dbReference>
<comment type="caution">
    <text evidence="5">The sequence shown here is derived from an EMBL/GenBank/DDBJ whole genome shotgun (WGS) entry which is preliminary data.</text>
</comment>
<comment type="similarity">
    <text evidence="3">Belongs to the PNP/MTAP phosphorylase family. MTAP subfamily.</text>
</comment>
<sequence>MIAVIGGSGLTRLPELHINHRRIVRTPYGLTSSPLLFGTLGRSEIVFLARHGLSHSLAPHEINYRANIWALHSVGAESIISIASVAALSEAFEPGSLVVPHDVIDYTFNRSSTFFEGQSQEVVHTDFSYPYDNDLRKTVLEHAASHGTPVYDKAVYACIQGPRLPTRAEVRRYLQDGADIVGMTGMPEAVLARELELPYMHLCGVTGIACVTANGSNAHSCGGDTRSAIEKIRRLLVDL</sequence>
<organism evidence="5 6">
    <name type="scientific">Neisseria dumasiana</name>
    <dbReference type="NCBI Taxonomy" id="1931275"/>
    <lineage>
        <taxon>Bacteria</taxon>
        <taxon>Pseudomonadati</taxon>
        <taxon>Pseudomonadota</taxon>
        <taxon>Betaproteobacteria</taxon>
        <taxon>Neisseriales</taxon>
        <taxon>Neisseriaceae</taxon>
        <taxon>Neisseria</taxon>
    </lineage>
</organism>
<comment type="function">
    <text evidence="3">Purine nucleoside phosphorylase involved in purine salvage.</text>
</comment>
<comment type="miscellaneous">
    <text evidence="3">Although this enzyme belongs to the family of MTA phosphorylases based on sequence homology, it lacks several conserved amino acids in the substrate binding pocket that confer specificity towards MTA.</text>
</comment>
<dbReference type="HAMAP" id="MF_01963">
    <property type="entry name" value="MTAP"/>
    <property type="match status" value="1"/>
</dbReference>
<keyword evidence="1 3" id="KW-0328">Glycosyltransferase</keyword>
<dbReference type="AlphaFoldDB" id="A0A1X3DJG5"/>
<feature type="binding site" evidence="3">
    <location>
        <position position="183"/>
    </location>
    <ligand>
        <name>substrate</name>
    </ligand>
</feature>
<dbReference type="GO" id="GO:0017061">
    <property type="term" value="F:S-methyl-5-thioadenosine phosphorylase activity"/>
    <property type="evidence" value="ECO:0007669"/>
    <property type="project" value="InterPro"/>
</dbReference>
<feature type="site" description="Important for substrate specificity" evidence="3">
    <location>
        <position position="218"/>
    </location>
</feature>
<feature type="binding site" evidence="3">
    <location>
        <position position="8"/>
    </location>
    <ligand>
        <name>phosphate</name>
        <dbReference type="ChEBI" id="CHEBI:43474"/>
    </ligand>
</feature>
<dbReference type="GO" id="GO:0006166">
    <property type="term" value="P:purine ribonucleoside salvage"/>
    <property type="evidence" value="ECO:0007669"/>
    <property type="project" value="UniProtKB-UniRule"/>
</dbReference>
<protein>
    <recommendedName>
        <fullName evidence="3">Purine nucleoside phosphorylase</fullName>
        <shortName evidence="3">PNP</shortName>
        <ecNumber evidence="3">2.4.2.1</ecNumber>
    </recommendedName>
</protein>
<dbReference type="STRING" id="1931275.BV914_09685"/>
<evidence type="ECO:0000313" key="6">
    <source>
        <dbReference type="Proteomes" id="UP000193303"/>
    </source>
</evidence>
<dbReference type="EMBL" id="MTAB01000006">
    <property type="protein sequence ID" value="OSI23591.1"/>
    <property type="molecule type" value="Genomic_DNA"/>
</dbReference>
<dbReference type="SUPFAM" id="SSF53167">
    <property type="entry name" value="Purine and uridine phosphorylases"/>
    <property type="match status" value="1"/>
</dbReference>
<dbReference type="UniPathway" id="UPA00606"/>
<proteinExistence type="inferred from homology"/>
<feature type="domain" description="Nucleoside phosphorylase" evidence="4">
    <location>
        <begin position="2"/>
        <end position="226"/>
    </location>
</feature>
<dbReference type="NCBIfam" id="NF006599">
    <property type="entry name" value="PRK09136.1"/>
    <property type="match status" value="1"/>
</dbReference>
<dbReference type="EC" id="2.4.2.1" evidence="3"/>
<keyword evidence="3" id="KW-0660">Purine salvage</keyword>
<dbReference type="PANTHER" id="PTHR42679:SF2">
    <property type="entry name" value="S-METHYL-5'-THIOADENOSINE PHOSPHORYLASE"/>
    <property type="match status" value="1"/>
</dbReference>
<evidence type="ECO:0000256" key="1">
    <source>
        <dbReference type="ARBA" id="ARBA00022676"/>
    </source>
</evidence>
<evidence type="ECO:0000313" key="5">
    <source>
        <dbReference type="EMBL" id="OSI23591.1"/>
    </source>
</evidence>
<dbReference type="OrthoDB" id="1523230at2"/>
<dbReference type="InterPro" id="IPR010044">
    <property type="entry name" value="MTAP"/>
</dbReference>
<dbReference type="GO" id="GO:0005829">
    <property type="term" value="C:cytosol"/>
    <property type="evidence" value="ECO:0007669"/>
    <property type="project" value="TreeGrafter"/>
</dbReference>
<dbReference type="RefSeq" id="WP_085358601.1">
    <property type="nucleotide sequence ID" value="NZ_MTAB01000006.1"/>
</dbReference>
<feature type="binding site" evidence="3">
    <location>
        <position position="184"/>
    </location>
    <ligand>
        <name>phosphate</name>
        <dbReference type="ChEBI" id="CHEBI:43474"/>
    </ligand>
</feature>
<evidence type="ECO:0000256" key="2">
    <source>
        <dbReference type="ARBA" id="ARBA00022679"/>
    </source>
</evidence>
<name>A0A1X3DJG5_9NEIS</name>
<keyword evidence="2 3" id="KW-0808">Transferase</keyword>
<comment type="pathway">
    <text evidence="3">Purine metabolism; purine nucleoside salvage.</text>
</comment>
<dbReference type="Pfam" id="PF01048">
    <property type="entry name" value="PNP_UDP_1"/>
    <property type="match status" value="1"/>
</dbReference>
<dbReference type="CDD" id="cd09010">
    <property type="entry name" value="MTAP_SsMTAPII_like_MTIP"/>
    <property type="match status" value="1"/>
</dbReference>
<dbReference type="InterPro" id="IPR035994">
    <property type="entry name" value="Nucleoside_phosphorylase_sf"/>
</dbReference>
<reference evidence="6" key="1">
    <citation type="submission" date="2017-01" db="EMBL/GenBank/DDBJ databases">
        <authorList>
            <person name="Mah S.A."/>
            <person name="Swanson W.J."/>
            <person name="Moy G.W."/>
            <person name="Vacquier V.D."/>
        </authorList>
    </citation>
    <scope>NUCLEOTIDE SEQUENCE [LARGE SCALE GENOMIC DNA]</scope>
    <source>
        <strain evidence="6">124861</strain>
    </source>
</reference>
<accession>A0A1X3DJG5</accession>
<comment type="catalytic activity">
    <reaction evidence="3">
        <text>a purine D-ribonucleoside + phosphate = a purine nucleobase + alpha-D-ribose 1-phosphate</text>
        <dbReference type="Rhea" id="RHEA:19805"/>
        <dbReference type="ChEBI" id="CHEBI:26386"/>
        <dbReference type="ChEBI" id="CHEBI:43474"/>
        <dbReference type="ChEBI" id="CHEBI:57720"/>
        <dbReference type="ChEBI" id="CHEBI:142355"/>
        <dbReference type="EC" id="2.4.2.1"/>
    </reaction>
</comment>
<comment type="subunit">
    <text evidence="3">Homohexamer. Dimer of a homotrimer.</text>
</comment>
<gene>
    <name evidence="5" type="ORF">BV912_04070</name>
</gene>
<dbReference type="Gene3D" id="3.40.50.1580">
    <property type="entry name" value="Nucleoside phosphorylase domain"/>
    <property type="match status" value="1"/>
</dbReference>